<organism evidence="1 2">
    <name type="scientific">Candidatus Collierbacteria bacterium CG22_combo_CG10-13_8_21_14_all_43_12</name>
    <dbReference type="NCBI Taxonomy" id="1974537"/>
    <lineage>
        <taxon>Bacteria</taxon>
        <taxon>Candidatus Collieribacteriota</taxon>
    </lineage>
</organism>
<name>A0A2H0DU41_9BACT</name>
<gene>
    <name evidence="1" type="ORF">COW83_04575</name>
</gene>
<sequence length="229" mass="24836">MKKLRLLSIIAILAYAGIHTSTHSINILAATKVAIPSATPTEAIVTPSQAQDIQEKIKTLVKENLNATESTLKERINQQTLTGFVGLIQSINSGNLSINTKESVVLQITTDEKTIINKNGKGIKFSSLAISDKVIVIGTLLKEDIILAKRVMVIPDEPVLVVSDTIVAKVSTVDIKKKLIGLTINNQEVVYGLTKKSIIKINDLKVGVTIFAITKKYEGKNLLSRAKVL</sequence>
<evidence type="ECO:0000313" key="2">
    <source>
        <dbReference type="Proteomes" id="UP000231136"/>
    </source>
</evidence>
<evidence type="ECO:0000313" key="1">
    <source>
        <dbReference type="EMBL" id="PIP85378.1"/>
    </source>
</evidence>
<reference evidence="1 2" key="1">
    <citation type="submission" date="2017-09" db="EMBL/GenBank/DDBJ databases">
        <title>Depth-based differentiation of microbial function through sediment-hosted aquifers and enrichment of novel symbionts in the deep terrestrial subsurface.</title>
        <authorList>
            <person name="Probst A.J."/>
            <person name="Ladd B."/>
            <person name="Jarett J.K."/>
            <person name="Geller-Mcgrath D.E."/>
            <person name="Sieber C.M."/>
            <person name="Emerson J.B."/>
            <person name="Anantharaman K."/>
            <person name="Thomas B.C."/>
            <person name="Malmstrom R."/>
            <person name="Stieglmeier M."/>
            <person name="Klingl A."/>
            <person name="Woyke T."/>
            <person name="Ryan C.M."/>
            <person name="Banfield J.F."/>
        </authorList>
    </citation>
    <scope>NUCLEOTIDE SEQUENCE [LARGE SCALE GENOMIC DNA]</scope>
    <source>
        <strain evidence="1">CG22_combo_CG10-13_8_21_14_all_43_12</strain>
    </source>
</reference>
<evidence type="ECO:0008006" key="3">
    <source>
        <dbReference type="Google" id="ProtNLM"/>
    </source>
</evidence>
<dbReference type="AlphaFoldDB" id="A0A2H0DU41"/>
<dbReference type="Proteomes" id="UP000231136">
    <property type="component" value="Unassembled WGS sequence"/>
</dbReference>
<comment type="caution">
    <text evidence="1">The sequence shown here is derived from an EMBL/GenBank/DDBJ whole genome shotgun (WGS) entry which is preliminary data.</text>
</comment>
<proteinExistence type="predicted"/>
<dbReference type="EMBL" id="PCTR01000134">
    <property type="protein sequence ID" value="PIP85378.1"/>
    <property type="molecule type" value="Genomic_DNA"/>
</dbReference>
<protein>
    <recommendedName>
        <fullName evidence="3">DUF5666 domain-containing protein</fullName>
    </recommendedName>
</protein>
<accession>A0A2H0DU41</accession>